<evidence type="ECO:0000256" key="2">
    <source>
        <dbReference type="ARBA" id="ARBA00022723"/>
    </source>
</evidence>
<comment type="caution">
    <text evidence="5">The sequence shown here is derived from an EMBL/GenBank/DDBJ whole genome shotgun (WGS) entry which is preliminary data.</text>
</comment>
<name>A0A2G8RRX5_9APHY</name>
<dbReference type="OrthoDB" id="540174at2759"/>
<keyword evidence="6" id="KW-1185">Reference proteome</keyword>
<keyword evidence="3 4" id="KW-0408">Iron</keyword>
<evidence type="ECO:0000313" key="5">
    <source>
        <dbReference type="EMBL" id="PIL24267.1"/>
    </source>
</evidence>
<dbReference type="EMBL" id="AYKW01000067">
    <property type="protein sequence ID" value="PIL24267.1"/>
    <property type="molecule type" value="Genomic_DNA"/>
</dbReference>
<gene>
    <name evidence="5" type="ORF">GSI_14020</name>
</gene>
<accession>A0A2G8RRX5</accession>
<dbReference type="InterPro" id="IPR000898">
    <property type="entry name" value="Indolamine_dOase"/>
</dbReference>
<dbReference type="PANTHER" id="PTHR28657:SF5">
    <property type="entry name" value="INDOLEAMINE 2,3-DIOXYGENASE"/>
    <property type="match status" value="1"/>
</dbReference>
<dbReference type="STRING" id="1077348.A0A2G8RRX5"/>
<dbReference type="AlphaFoldDB" id="A0A2G8RRX5"/>
<proteinExistence type="inferred from homology"/>
<evidence type="ECO:0000256" key="3">
    <source>
        <dbReference type="ARBA" id="ARBA00023004"/>
    </source>
</evidence>
<reference evidence="5 6" key="1">
    <citation type="journal article" date="2015" name="Sci. Rep.">
        <title>Chromosome-level genome map provides insights into diverse defense mechanisms in the medicinal fungus Ganoderma sinense.</title>
        <authorList>
            <person name="Zhu Y."/>
            <person name="Xu J."/>
            <person name="Sun C."/>
            <person name="Zhou S."/>
            <person name="Xu H."/>
            <person name="Nelson D.R."/>
            <person name="Qian J."/>
            <person name="Song J."/>
            <person name="Luo H."/>
            <person name="Xiang L."/>
            <person name="Li Y."/>
            <person name="Xu Z."/>
            <person name="Ji A."/>
            <person name="Wang L."/>
            <person name="Lu S."/>
            <person name="Hayward A."/>
            <person name="Sun W."/>
            <person name="Li X."/>
            <person name="Schwartz D.C."/>
            <person name="Wang Y."/>
            <person name="Chen S."/>
        </authorList>
    </citation>
    <scope>NUCLEOTIDE SEQUENCE [LARGE SCALE GENOMIC DNA]</scope>
    <source>
        <strain evidence="5 6">ZZ0214-1</strain>
    </source>
</reference>
<evidence type="ECO:0000313" key="6">
    <source>
        <dbReference type="Proteomes" id="UP000230002"/>
    </source>
</evidence>
<protein>
    <recommendedName>
        <fullName evidence="7">Indoleamine 2,3-dioxygenase</fullName>
    </recommendedName>
</protein>
<dbReference type="PANTHER" id="PTHR28657">
    <property type="entry name" value="INDOLEAMINE 2,3-DIOXYGENASE"/>
    <property type="match status" value="1"/>
</dbReference>
<dbReference type="GO" id="GO:0034354">
    <property type="term" value="P:'de novo' NAD+ biosynthetic process from L-tryptophan"/>
    <property type="evidence" value="ECO:0007669"/>
    <property type="project" value="TreeGrafter"/>
</dbReference>
<sequence>MNVNSPVHMVTRLIDSMDLNALRAARSEATVPQTFSSASFDVDLETGFFPRQPLRALTSEFALWEQTLVQARNVLKLAADRGEEALAKAGEGEQWRQRVRSWPLLDVKKLGSDVTTLRRAHWVLACILHFYIHSLPRTQTEGQTIIPRPLAVPLYEVSRKINLPPILTFADIVLWNWEYKNPEQPLTLDNMRYINVFSGNETEENFYLLSAAAELKGVEMLRIIERVVNMAGHLDRNAIASITRDFEQLVKVIGDLAVILKEAPKTVHPHTFYWVARPWWNGSDDASPWVFEGIPPNSTPYLSGASAGQSTVMHALDAFLDVDHALKHARQPAPSEDNKRAASSNFMQKMRLYMPAEHRDFLVELQKRQVRDICQRTPALRAPYNTAVEALKKFRDAHIITGTLFIISQAKSQPPASMGIPEAITPKEGQAMGTGGNPVSTLLKAGRDATRRTMLDA</sequence>
<comment type="similarity">
    <text evidence="1">Belongs to the indoleamine 2,3-dioxygenase family.</text>
</comment>
<dbReference type="GO" id="GO:0019441">
    <property type="term" value="P:L-tryptophan catabolic process to kynurenine"/>
    <property type="evidence" value="ECO:0007669"/>
    <property type="project" value="InterPro"/>
</dbReference>
<evidence type="ECO:0000256" key="1">
    <source>
        <dbReference type="ARBA" id="ARBA00007119"/>
    </source>
</evidence>
<dbReference type="Pfam" id="PF01231">
    <property type="entry name" value="IDO"/>
    <property type="match status" value="1"/>
</dbReference>
<dbReference type="GO" id="GO:0033754">
    <property type="term" value="F:indoleamine 2,3-dioxygenase activity"/>
    <property type="evidence" value="ECO:0007669"/>
    <property type="project" value="TreeGrafter"/>
</dbReference>
<dbReference type="GO" id="GO:0046872">
    <property type="term" value="F:metal ion binding"/>
    <property type="evidence" value="ECO:0007669"/>
    <property type="project" value="UniProtKB-KW"/>
</dbReference>
<dbReference type="SUPFAM" id="SSF140959">
    <property type="entry name" value="Indolic compounds 2,3-dioxygenase-like"/>
    <property type="match status" value="1"/>
</dbReference>
<dbReference type="GO" id="GO:0020037">
    <property type="term" value="F:heme binding"/>
    <property type="evidence" value="ECO:0007669"/>
    <property type="project" value="InterPro"/>
</dbReference>
<keyword evidence="4" id="KW-0349">Heme</keyword>
<dbReference type="Gene3D" id="1.20.58.480">
    <property type="match status" value="1"/>
</dbReference>
<dbReference type="InterPro" id="IPR037217">
    <property type="entry name" value="Trp/Indoleamine_2_3_dOase-like"/>
</dbReference>
<dbReference type="GO" id="GO:0005737">
    <property type="term" value="C:cytoplasm"/>
    <property type="evidence" value="ECO:0007669"/>
    <property type="project" value="TreeGrafter"/>
</dbReference>
<organism evidence="5 6">
    <name type="scientific">Ganoderma sinense ZZ0214-1</name>
    <dbReference type="NCBI Taxonomy" id="1077348"/>
    <lineage>
        <taxon>Eukaryota</taxon>
        <taxon>Fungi</taxon>
        <taxon>Dikarya</taxon>
        <taxon>Basidiomycota</taxon>
        <taxon>Agaricomycotina</taxon>
        <taxon>Agaricomycetes</taxon>
        <taxon>Polyporales</taxon>
        <taxon>Polyporaceae</taxon>
        <taxon>Ganoderma</taxon>
    </lineage>
</organism>
<evidence type="ECO:0008006" key="7">
    <source>
        <dbReference type="Google" id="ProtNLM"/>
    </source>
</evidence>
<dbReference type="Proteomes" id="UP000230002">
    <property type="component" value="Unassembled WGS sequence"/>
</dbReference>
<evidence type="ECO:0000256" key="4">
    <source>
        <dbReference type="PIRSR" id="PIRSR600898-1"/>
    </source>
</evidence>
<keyword evidence="2 4" id="KW-0479">Metal-binding</keyword>
<feature type="binding site" description="proximal binding residue" evidence="4">
    <location>
        <position position="398"/>
    </location>
    <ligand>
        <name>heme b</name>
        <dbReference type="ChEBI" id="CHEBI:60344"/>
    </ligand>
    <ligandPart>
        <name>Fe</name>
        <dbReference type="ChEBI" id="CHEBI:18248"/>
    </ligandPart>
</feature>